<dbReference type="GO" id="GO:0005524">
    <property type="term" value="F:ATP binding"/>
    <property type="evidence" value="ECO:0007669"/>
    <property type="project" value="InterPro"/>
</dbReference>
<accession>A0A8B3M3A7</accession>
<reference evidence="2 3" key="1">
    <citation type="submission" date="2017-08" db="EMBL/GenBank/DDBJ databases">
        <title>Sequencing of Escherichia coli CCPM 6219.</title>
        <authorList>
            <person name="Liu S.-L."/>
            <person name="Zhou Y.-J."/>
            <person name="Zhao M.-F."/>
        </authorList>
    </citation>
    <scope>NUCLEOTIDE SEQUENCE [LARGE SCALE GENOMIC DNA]</scope>
    <source>
        <strain evidence="2 3">CCPM 6219</strain>
    </source>
</reference>
<keyword evidence="2" id="KW-0547">Nucleotide-binding</keyword>
<keyword evidence="2" id="KW-0067">ATP-binding</keyword>
<evidence type="ECO:0000313" key="2">
    <source>
        <dbReference type="EMBL" id="RVE14642.1"/>
    </source>
</evidence>
<dbReference type="GO" id="GO:0003678">
    <property type="term" value="F:DNA helicase activity"/>
    <property type="evidence" value="ECO:0007669"/>
    <property type="project" value="InterPro"/>
</dbReference>
<dbReference type="GO" id="GO:0005829">
    <property type="term" value="C:cytosol"/>
    <property type="evidence" value="ECO:0007669"/>
    <property type="project" value="TreeGrafter"/>
</dbReference>
<gene>
    <name evidence="2" type="ORF">CIG67_07685</name>
</gene>
<evidence type="ECO:0000313" key="3">
    <source>
        <dbReference type="Proteomes" id="UP000288459"/>
    </source>
</evidence>
<keyword evidence="2" id="KW-0378">Hydrolase</keyword>
<protein>
    <submittedName>
        <fullName evidence="2">Helicase DnaB</fullName>
    </submittedName>
</protein>
<dbReference type="PANTHER" id="PTHR30153:SF2">
    <property type="entry name" value="REPLICATIVE DNA HELICASE"/>
    <property type="match status" value="1"/>
</dbReference>
<dbReference type="GO" id="GO:0006260">
    <property type="term" value="P:DNA replication"/>
    <property type="evidence" value="ECO:0007669"/>
    <property type="project" value="InterPro"/>
</dbReference>
<dbReference type="PANTHER" id="PTHR30153">
    <property type="entry name" value="REPLICATIVE DNA HELICASE DNAB"/>
    <property type="match status" value="1"/>
</dbReference>
<evidence type="ECO:0000259" key="1">
    <source>
        <dbReference type="PROSITE" id="PS51199"/>
    </source>
</evidence>
<dbReference type="Gene3D" id="3.40.50.300">
    <property type="entry name" value="P-loop containing nucleotide triphosphate hydrolases"/>
    <property type="match status" value="1"/>
</dbReference>
<dbReference type="SUPFAM" id="SSF52540">
    <property type="entry name" value="P-loop containing nucleoside triphosphate hydrolases"/>
    <property type="match status" value="1"/>
</dbReference>
<dbReference type="Proteomes" id="UP000288459">
    <property type="component" value="Unassembled WGS sequence"/>
</dbReference>
<proteinExistence type="predicted"/>
<sequence length="163" mass="18251">MSCILKTGSRRIKREKGCVGMILVDYLTLMTAEKADRNDLAYGMITKGLKNLAKELGCVVVLLTQLNRELEKRVNKRPLPSDSRDTGQIEQDCDYWVGIHREGAFDDSVPPGETELILRLNRHGSTGTVYCHQINGAIYDTDQQAAAAERRGREQQPKKKGGF</sequence>
<comment type="caution">
    <text evidence="2">The sequence shown here is derived from an EMBL/GenBank/DDBJ whole genome shotgun (WGS) entry which is preliminary data.</text>
</comment>
<dbReference type="InterPro" id="IPR027417">
    <property type="entry name" value="P-loop_NTPase"/>
</dbReference>
<keyword evidence="2" id="KW-0347">Helicase</keyword>
<name>A0A8B3M3A7_ECOLX</name>
<dbReference type="PROSITE" id="PS51199">
    <property type="entry name" value="SF4_HELICASE"/>
    <property type="match status" value="1"/>
</dbReference>
<dbReference type="InterPro" id="IPR007694">
    <property type="entry name" value="DNA_helicase_DnaB-like_C"/>
</dbReference>
<organism evidence="2 3">
    <name type="scientific">Escherichia coli</name>
    <dbReference type="NCBI Taxonomy" id="562"/>
    <lineage>
        <taxon>Bacteria</taxon>
        <taxon>Pseudomonadati</taxon>
        <taxon>Pseudomonadota</taxon>
        <taxon>Gammaproteobacteria</taxon>
        <taxon>Enterobacterales</taxon>
        <taxon>Enterobacteriaceae</taxon>
        <taxon>Escherichia</taxon>
    </lineage>
</organism>
<feature type="domain" description="SF4 helicase" evidence="1">
    <location>
        <begin position="1"/>
        <end position="145"/>
    </location>
</feature>
<dbReference type="AlphaFoldDB" id="A0A8B3M3A7"/>
<dbReference type="Pfam" id="PF03796">
    <property type="entry name" value="DnaB_C"/>
    <property type="match status" value="1"/>
</dbReference>
<dbReference type="EMBL" id="NPIM01000107">
    <property type="protein sequence ID" value="RVE14642.1"/>
    <property type="molecule type" value="Genomic_DNA"/>
</dbReference>